<comment type="caution">
    <text evidence="2">The sequence shown here is derived from an EMBL/GenBank/DDBJ whole genome shotgun (WGS) entry which is preliminary data.</text>
</comment>
<feature type="domain" description="N-acetyltransferase" evidence="1">
    <location>
        <begin position="1"/>
        <end position="174"/>
    </location>
</feature>
<dbReference type="InterPro" id="IPR000182">
    <property type="entry name" value="GNAT_dom"/>
</dbReference>
<gene>
    <name evidence="2" type="ORF">SEMRO_1104_G241830.1</name>
</gene>
<evidence type="ECO:0000259" key="1">
    <source>
        <dbReference type="PROSITE" id="PS51186"/>
    </source>
</evidence>
<reference evidence="2" key="1">
    <citation type="submission" date="2020-06" db="EMBL/GenBank/DDBJ databases">
        <authorList>
            <consortium name="Plant Systems Biology data submission"/>
        </authorList>
    </citation>
    <scope>NUCLEOTIDE SEQUENCE</scope>
    <source>
        <strain evidence="2">D6</strain>
    </source>
</reference>
<dbReference type="SUPFAM" id="SSF55729">
    <property type="entry name" value="Acyl-CoA N-acyltransferases (Nat)"/>
    <property type="match status" value="1"/>
</dbReference>
<evidence type="ECO:0000313" key="3">
    <source>
        <dbReference type="Proteomes" id="UP001153069"/>
    </source>
</evidence>
<protein>
    <submittedName>
        <fullName evidence="2">AAC/APH</fullName>
    </submittedName>
</protein>
<dbReference type="AlphaFoldDB" id="A0A9N8HRU3"/>
<dbReference type="PROSITE" id="PS51186">
    <property type="entry name" value="GNAT"/>
    <property type="match status" value="1"/>
</dbReference>
<name>A0A9N8HRU3_9STRA</name>
<keyword evidence="3" id="KW-1185">Reference proteome</keyword>
<dbReference type="EMBL" id="CAICTM010001102">
    <property type="protein sequence ID" value="CAB9520468.1"/>
    <property type="molecule type" value="Genomic_DNA"/>
</dbReference>
<dbReference type="Pfam" id="PF13523">
    <property type="entry name" value="Acetyltransf_8"/>
    <property type="match status" value="1"/>
</dbReference>
<proteinExistence type="predicted"/>
<evidence type="ECO:0000313" key="2">
    <source>
        <dbReference type="EMBL" id="CAB9520468.1"/>
    </source>
</evidence>
<organism evidence="2 3">
    <name type="scientific">Seminavis robusta</name>
    <dbReference type="NCBI Taxonomy" id="568900"/>
    <lineage>
        <taxon>Eukaryota</taxon>
        <taxon>Sar</taxon>
        <taxon>Stramenopiles</taxon>
        <taxon>Ochrophyta</taxon>
        <taxon>Bacillariophyta</taxon>
        <taxon>Bacillariophyceae</taxon>
        <taxon>Bacillariophycidae</taxon>
        <taxon>Naviculales</taxon>
        <taxon>Naviculaceae</taxon>
        <taxon>Seminavis</taxon>
    </lineage>
</organism>
<dbReference type="Gene3D" id="3.40.630.30">
    <property type="match status" value="1"/>
</dbReference>
<sequence length="180" mass="20706">MIEKWDEQPYLQDPNVMGDEDFNDWNWEHELSRNDLPWRRQLIAVAAVQDGSYKPIGVVQIIDPLQEESHYWGSSTEDLPLEDTRALDIWIGEPEYLGRGYGTQTMKQALEGSFVFGDTTVQAAIVDPMVGNPSAHKFYQSVGFQPLGKRSFGPDECLVHRVTRQQYYAKHPKNPQKHNE</sequence>
<dbReference type="Proteomes" id="UP001153069">
    <property type="component" value="Unassembled WGS sequence"/>
</dbReference>
<dbReference type="InterPro" id="IPR016181">
    <property type="entry name" value="Acyl_CoA_acyltransferase"/>
</dbReference>
<dbReference type="GO" id="GO:0016747">
    <property type="term" value="F:acyltransferase activity, transferring groups other than amino-acyl groups"/>
    <property type="evidence" value="ECO:0007669"/>
    <property type="project" value="InterPro"/>
</dbReference>
<accession>A0A9N8HRU3</accession>